<name>A0A7G8BQW3_9BACT</name>
<protein>
    <submittedName>
        <fullName evidence="2">Serine hydrolase</fullName>
    </submittedName>
</protein>
<proteinExistence type="predicted"/>
<dbReference type="AlphaFoldDB" id="A0A7G8BQW3"/>
<sequence length="474" mass="52548">MIATSGAQQPAITRPDGRNITSAQIDSTVNRLIQAAHVTGAGIALFHDGKVVYLEAYGVRDAEKNLPLMPDSVMTAASLTKSAFATVVMRLVQHGTLNLDKPIEEYLGKPLGDFDPYTDLKGDPRTAKLTLRILLDHTTGFANFRGLEDDHKLHIHYDPGTHYGYSGEGINLAQFVIEKVTGKSTTELMQEELYGPLKMSRSSMIWLPRFESDFANGYDEYGRSLGPERRTKPNAAGSMQTTPRDYATFLSALMRGEVLSSEARERMLSPQIRIHSAQQFPSLNTDTTTAYDSIQLSYGVGWGLYKSPYGPAFFKEGHDEGWRNLALCFLNGDGMLVMTNSSNGEGIFKPLVEALLGGTGFPFDWDGYTPYDKLPPLPKLKEHKRVTLTADHLNRLVGKYAFSADIVLTVTLENGRLFIRENDEEKQEYFAESPNDFYSATSTDECSFKPETGPAQVLVLHLDNGQNPALKRVP</sequence>
<dbReference type="InterPro" id="IPR012338">
    <property type="entry name" value="Beta-lactam/transpept-like"/>
</dbReference>
<dbReference type="InterPro" id="IPR050789">
    <property type="entry name" value="Diverse_Enzym_Activities"/>
</dbReference>
<evidence type="ECO:0000313" key="3">
    <source>
        <dbReference type="Proteomes" id="UP000515312"/>
    </source>
</evidence>
<dbReference type="PANTHER" id="PTHR43283">
    <property type="entry name" value="BETA-LACTAMASE-RELATED"/>
    <property type="match status" value="1"/>
</dbReference>
<dbReference type="GO" id="GO:0016787">
    <property type="term" value="F:hydrolase activity"/>
    <property type="evidence" value="ECO:0007669"/>
    <property type="project" value="UniProtKB-KW"/>
</dbReference>
<reference evidence="2 3" key="1">
    <citation type="submission" date="2020-08" db="EMBL/GenBank/DDBJ databases">
        <title>Edaphobacter telluris sp. nov. and Acidobacterium dinghuensis sp. nov., two acidobacteria isolated from forest soil.</title>
        <authorList>
            <person name="Fu J."/>
            <person name="Qiu L."/>
        </authorList>
    </citation>
    <scope>NUCLEOTIDE SEQUENCE [LARGE SCALE GENOMIC DNA]</scope>
    <source>
        <strain evidence="2">4Y35</strain>
    </source>
</reference>
<feature type="domain" description="Beta-lactamase-related" evidence="1">
    <location>
        <begin position="26"/>
        <end position="343"/>
    </location>
</feature>
<dbReference type="KEGG" id="adin:H7849_11405"/>
<dbReference type="Gene3D" id="3.40.710.10">
    <property type="entry name" value="DD-peptidase/beta-lactamase superfamily"/>
    <property type="match status" value="1"/>
</dbReference>
<evidence type="ECO:0000313" key="2">
    <source>
        <dbReference type="EMBL" id="QNI34933.1"/>
    </source>
</evidence>
<gene>
    <name evidence="2" type="ORF">H7849_11405</name>
</gene>
<dbReference type="InterPro" id="IPR001466">
    <property type="entry name" value="Beta-lactam-related"/>
</dbReference>
<keyword evidence="3" id="KW-1185">Reference proteome</keyword>
<dbReference type="Pfam" id="PF00144">
    <property type="entry name" value="Beta-lactamase"/>
    <property type="match status" value="1"/>
</dbReference>
<evidence type="ECO:0000259" key="1">
    <source>
        <dbReference type="Pfam" id="PF00144"/>
    </source>
</evidence>
<dbReference type="Proteomes" id="UP000515312">
    <property type="component" value="Chromosome"/>
</dbReference>
<organism evidence="2 3">
    <name type="scientific">Alloacidobacterium dinghuense</name>
    <dbReference type="NCBI Taxonomy" id="2763107"/>
    <lineage>
        <taxon>Bacteria</taxon>
        <taxon>Pseudomonadati</taxon>
        <taxon>Acidobacteriota</taxon>
        <taxon>Terriglobia</taxon>
        <taxon>Terriglobales</taxon>
        <taxon>Acidobacteriaceae</taxon>
        <taxon>Alloacidobacterium</taxon>
    </lineage>
</organism>
<dbReference type="EMBL" id="CP060394">
    <property type="protein sequence ID" value="QNI34933.1"/>
    <property type="molecule type" value="Genomic_DNA"/>
</dbReference>
<dbReference type="SUPFAM" id="SSF56601">
    <property type="entry name" value="beta-lactamase/transpeptidase-like"/>
    <property type="match status" value="1"/>
</dbReference>
<accession>A0A7G8BQW3</accession>
<keyword evidence="2" id="KW-0378">Hydrolase</keyword>
<dbReference type="PANTHER" id="PTHR43283:SF18">
    <property type="match status" value="1"/>
</dbReference>